<dbReference type="AlphaFoldDB" id="A0AAD8Y344"/>
<name>A0AAD8Y344_9STRA</name>
<feature type="compositionally biased region" description="Acidic residues" evidence="1">
    <location>
        <begin position="408"/>
        <end position="421"/>
    </location>
</feature>
<evidence type="ECO:0000256" key="1">
    <source>
        <dbReference type="SAM" id="MobiDB-lite"/>
    </source>
</evidence>
<keyword evidence="3" id="KW-1185">Reference proteome</keyword>
<accession>A0AAD8Y344</accession>
<dbReference type="Proteomes" id="UP001224775">
    <property type="component" value="Unassembled WGS sequence"/>
</dbReference>
<organism evidence="2 3">
    <name type="scientific">Skeletonema marinoi</name>
    <dbReference type="NCBI Taxonomy" id="267567"/>
    <lineage>
        <taxon>Eukaryota</taxon>
        <taxon>Sar</taxon>
        <taxon>Stramenopiles</taxon>
        <taxon>Ochrophyta</taxon>
        <taxon>Bacillariophyta</taxon>
        <taxon>Coscinodiscophyceae</taxon>
        <taxon>Thalassiosirophycidae</taxon>
        <taxon>Thalassiosirales</taxon>
        <taxon>Skeletonemataceae</taxon>
        <taxon>Skeletonema</taxon>
        <taxon>Skeletonema marinoi-dohrnii complex</taxon>
    </lineage>
</organism>
<dbReference type="EMBL" id="JATAAI010000020">
    <property type="protein sequence ID" value="KAK1738572.1"/>
    <property type="molecule type" value="Genomic_DNA"/>
</dbReference>
<proteinExistence type="predicted"/>
<evidence type="ECO:0000313" key="2">
    <source>
        <dbReference type="EMBL" id="KAK1738572.1"/>
    </source>
</evidence>
<gene>
    <name evidence="2" type="ORF">QTG54_010602</name>
</gene>
<sequence>MTSSPFTARVAAFTTNGDAPPQDVDNQNNQCGCKIIERIPRGHGLMIMLNDENNSITSHDTTNGSSNSKKCNCLKLQSQQDSNLTTIHPNIYIPAPLTSYPSHLKRYSGGGSGVTVFGGYHPQLGSLVMKHGGFKDLIELVSLAKIEREVVVRGKWKIDCLVRRRERILLSRDATNESDDEEDEFDGWLETDHEHLVIPPPSASKADIAAASKKFGFSMHTTTSNSKKSFKNKRPILHKMNQTVRNVFKSQPSFEQQQAKQQQVAQINAQIDQIQTAMSQIQIRIPAFKMIYISPMHLREREGELVNSGKFRAMKRRHAFKSTKHIIVEKRKVEEDLQKLENMSLSKSMRRTSRVITRRTSTLGRKGRDIHLFGADHVKSSSFDVASNHVDVCFGGSYLHKRDSGSFFDEEESGDDDDDNSDGNVEAKEEELSPPHTCRTSVDGSDGYSTLMAFVNELQEHQKANEWKVTLAQQTIGTTFENGDINKPKSARTASSLLYEGKLQGNVLHHLINEEIKMIRNMQLLTMPEEANVVEQVRNEYDDILKRQQRMKGTVSAEDVSDLMNDFVGKAIHKNFHPDHGRFVMLRQFGRDLRHDKIHLTEEEFVPAMHLENLFYNHFDNEGEFCVGEIRKVARETFSMITEDVPGPSDAIIEDVVNNDNDRVSMGTTLSKTLHHRRSICDHPIFASGLSQWQSLLELSLSMKHPNATNRVWTSGLTDGGLHNLFLGEDQMWAFDLGEPSLEPIPAFLTKFLMSFFHALGMEEDEKGDWVVRFEQAGGKLRPTAATKKLFPQIVHSFNITVDRLIKELFGGEEEVRTLLLRYVVTQLISDAAFCIEKWKTKGGGDESRSDHQKNLEKWLWRALWDVYASEELRRLYLTRLIMVKQRGMRDLGSTGNI</sequence>
<comment type="caution">
    <text evidence="2">The sequence shown here is derived from an EMBL/GenBank/DDBJ whole genome shotgun (WGS) entry which is preliminary data.</text>
</comment>
<feature type="region of interest" description="Disordered" evidence="1">
    <location>
        <begin position="405"/>
        <end position="443"/>
    </location>
</feature>
<reference evidence="2" key="1">
    <citation type="submission" date="2023-06" db="EMBL/GenBank/DDBJ databases">
        <title>Survivors Of The Sea: Transcriptome response of Skeletonema marinoi to long-term dormancy.</title>
        <authorList>
            <person name="Pinder M.I.M."/>
            <person name="Kourtchenko O."/>
            <person name="Robertson E.K."/>
            <person name="Larsson T."/>
            <person name="Maumus F."/>
            <person name="Osuna-Cruz C.M."/>
            <person name="Vancaester E."/>
            <person name="Stenow R."/>
            <person name="Vandepoele K."/>
            <person name="Ploug H."/>
            <person name="Bruchert V."/>
            <person name="Godhe A."/>
            <person name="Topel M."/>
        </authorList>
    </citation>
    <scope>NUCLEOTIDE SEQUENCE</scope>
    <source>
        <strain evidence="2">R05AC</strain>
    </source>
</reference>
<protein>
    <submittedName>
        <fullName evidence="2">Uncharacterized protein</fullName>
    </submittedName>
</protein>
<evidence type="ECO:0000313" key="3">
    <source>
        <dbReference type="Proteomes" id="UP001224775"/>
    </source>
</evidence>